<gene>
    <name evidence="2" type="ORF">AWU65_03745</name>
</gene>
<keyword evidence="1" id="KW-1133">Transmembrane helix</keyword>
<feature type="transmembrane region" description="Helical" evidence="1">
    <location>
        <begin position="12"/>
        <end position="34"/>
    </location>
</feature>
<sequence>MIFDEFPKQIRILTTANSVIYTLLIVVFICLGAYEGQSEFISSFIRAFGIFCFLPLLLMGALKRDRAKRLLTPPKDHNTPPKLPPMMPPLRTLLWILLEVIVTICLYLASFYFLTQGNFWPLAVFSLLIFYVINRYHRSRYELEFAYYALKQILDEVIATKENQTNKE</sequence>
<dbReference type="RefSeq" id="WP_063477610.1">
    <property type="nucleotide sequence ID" value="NZ_JBCMWP010000019.1"/>
</dbReference>
<reference evidence="2" key="1">
    <citation type="journal article" date="2016" name="Genome Announc.">
        <title>Draft genomes of two strains of Paenibacillus glucanolyticus with capability to degrade lignocellulose.</title>
        <authorList>
            <person name="Mathews S.L."/>
            <person name="Pawlak J."/>
            <person name="Grunden A.M."/>
        </authorList>
    </citation>
    <scope>NUCLEOTIDE SEQUENCE [LARGE SCALE GENOMIC DNA]</scope>
    <source>
        <strain evidence="2">SLM1</strain>
    </source>
</reference>
<accession>A0A163GR65</accession>
<name>A0A163GR65_9BACL</name>
<comment type="caution">
    <text evidence="2">The sequence shown here is derived from an EMBL/GenBank/DDBJ whole genome shotgun (WGS) entry which is preliminary data.</text>
</comment>
<organism evidence="2 3">
    <name type="scientific">Paenibacillus glucanolyticus</name>
    <dbReference type="NCBI Taxonomy" id="59843"/>
    <lineage>
        <taxon>Bacteria</taxon>
        <taxon>Bacillati</taxon>
        <taxon>Bacillota</taxon>
        <taxon>Bacilli</taxon>
        <taxon>Bacillales</taxon>
        <taxon>Paenibacillaceae</taxon>
        <taxon>Paenibacillus</taxon>
    </lineage>
</organism>
<evidence type="ECO:0000313" key="2">
    <source>
        <dbReference type="EMBL" id="KZS45105.1"/>
    </source>
</evidence>
<feature type="transmembrane region" description="Helical" evidence="1">
    <location>
        <begin position="92"/>
        <end position="113"/>
    </location>
</feature>
<dbReference type="Proteomes" id="UP000076796">
    <property type="component" value="Unassembled WGS sequence"/>
</dbReference>
<proteinExistence type="predicted"/>
<dbReference type="EMBL" id="LWMH01000001">
    <property type="protein sequence ID" value="KZS45105.1"/>
    <property type="molecule type" value="Genomic_DNA"/>
</dbReference>
<evidence type="ECO:0000256" key="1">
    <source>
        <dbReference type="SAM" id="Phobius"/>
    </source>
</evidence>
<feature type="transmembrane region" description="Helical" evidence="1">
    <location>
        <begin position="40"/>
        <end position="62"/>
    </location>
</feature>
<feature type="transmembrane region" description="Helical" evidence="1">
    <location>
        <begin position="119"/>
        <end position="136"/>
    </location>
</feature>
<protein>
    <submittedName>
        <fullName evidence="2">Uncharacterized protein</fullName>
    </submittedName>
</protein>
<keyword evidence="1" id="KW-0812">Transmembrane</keyword>
<dbReference type="AlphaFoldDB" id="A0A163GR65"/>
<keyword evidence="1" id="KW-0472">Membrane</keyword>
<keyword evidence="3" id="KW-1185">Reference proteome</keyword>
<evidence type="ECO:0000313" key="3">
    <source>
        <dbReference type="Proteomes" id="UP000076796"/>
    </source>
</evidence>